<protein>
    <recommendedName>
        <fullName evidence="3">Glycine cleavage system H protein</fullName>
    </recommendedName>
</protein>
<evidence type="ECO:0000256" key="1">
    <source>
        <dbReference type="ARBA" id="ARBA00009249"/>
    </source>
</evidence>
<dbReference type="GO" id="GO:0009249">
    <property type="term" value="P:protein lipoylation"/>
    <property type="evidence" value="ECO:0007669"/>
    <property type="project" value="TreeGrafter"/>
</dbReference>
<comment type="subunit">
    <text evidence="3">The glycine cleavage system is composed of four proteins: P, T, L and H.</text>
</comment>
<dbReference type="CDD" id="cd06848">
    <property type="entry name" value="GCS_H"/>
    <property type="match status" value="1"/>
</dbReference>
<comment type="similarity">
    <text evidence="1 3">Belongs to the GcvH family.</text>
</comment>
<dbReference type="PANTHER" id="PTHR11715">
    <property type="entry name" value="GLYCINE CLEAVAGE SYSTEM H PROTEIN"/>
    <property type="match status" value="1"/>
</dbReference>
<dbReference type="PANTHER" id="PTHR11715:SF3">
    <property type="entry name" value="GLYCINE CLEAVAGE SYSTEM H PROTEIN-RELATED"/>
    <property type="match status" value="1"/>
</dbReference>
<evidence type="ECO:0000259" key="5">
    <source>
        <dbReference type="PROSITE" id="PS50968"/>
    </source>
</evidence>
<accession>A0A7C4U881</accession>
<dbReference type="GO" id="GO:0005960">
    <property type="term" value="C:glycine cleavage complex"/>
    <property type="evidence" value="ECO:0007669"/>
    <property type="project" value="InterPro"/>
</dbReference>
<sequence length="127" mass="14259">MNIPENLKYSKDHEWAKVEVDVVVEGITDYAQQELADIIYVNLPVVGREVKKGEAIGSIDAVKTVADIYAIVSGKIIEVNNELKEHPDYVNKDPYGKGWMIKIKFSDPKEIDELLDAGSYKKLIGTH</sequence>
<dbReference type="PROSITE" id="PS50968">
    <property type="entry name" value="BIOTINYL_LIPOYL"/>
    <property type="match status" value="1"/>
</dbReference>
<dbReference type="GO" id="GO:0019464">
    <property type="term" value="P:glycine decarboxylation via glycine cleavage system"/>
    <property type="evidence" value="ECO:0007669"/>
    <property type="project" value="UniProtKB-UniRule"/>
</dbReference>
<evidence type="ECO:0000256" key="2">
    <source>
        <dbReference type="ARBA" id="ARBA00022823"/>
    </source>
</evidence>
<keyword evidence="2 3" id="KW-0450">Lipoyl</keyword>
<dbReference type="EMBL" id="DTHG01000068">
    <property type="protein sequence ID" value="HGW91959.1"/>
    <property type="molecule type" value="Genomic_DNA"/>
</dbReference>
<comment type="function">
    <text evidence="3">The glycine cleavage system catalyzes the degradation of glycine. The H protein shuttles the methylamine group of glycine from the P protein to the T protein.</text>
</comment>
<dbReference type="SUPFAM" id="SSF51230">
    <property type="entry name" value="Single hybrid motif"/>
    <property type="match status" value="1"/>
</dbReference>
<evidence type="ECO:0000313" key="6">
    <source>
        <dbReference type="EMBL" id="HGW91959.1"/>
    </source>
</evidence>
<dbReference type="GO" id="GO:0005829">
    <property type="term" value="C:cytosol"/>
    <property type="evidence" value="ECO:0007669"/>
    <property type="project" value="TreeGrafter"/>
</dbReference>
<name>A0A7C4U881_UNCW3</name>
<evidence type="ECO:0000256" key="4">
    <source>
        <dbReference type="PIRSR" id="PIRSR617453-50"/>
    </source>
</evidence>
<dbReference type="InterPro" id="IPR033753">
    <property type="entry name" value="GCV_H/Fam206"/>
</dbReference>
<reference evidence="6" key="1">
    <citation type="journal article" date="2020" name="mSystems">
        <title>Genome- and Community-Level Interaction Insights into Carbon Utilization and Element Cycling Functions of Hydrothermarchaeota in Hydrothermal Sediment.</title>
        <authorList>
            <person name="Zhou Z."/>
            <person name="Liu Y."/>
            <person name="Xu W."/>
            <person name="Pan J."/>
            <person name="Luo Z.H."/>
            <person name="Li M."/>
        </authorList>
    </citation>
    <scope>NUCLEOTIDE SEQUENCE [LARGE SCALE GENOMIC DNA]</scope>
    <source>
        <strain evidence="6">SpSt-780</strain>
    </source>
</reference>
<comment type="caution">
    <text evidence="6">The sequence shown here is derived from an EMBL/GenBank/DDBJ whole genome shotgun (WGS) entry which is preliminary data.</text>
</comment>
<proteinExistence type="inferred from homology"/>
<dbReference type="NCBIfam" id="NF002270">
    <property type="entry name" value="PRK01202.1"/>
    <property type="match status" value="1"/>
</dbReference>
<dbReference type="AlphaFoldDB" id="A0A7C4U881"/>
<feature type="domain" description="Lipoyl-binding" evidence="5">
    <location>
        <begin position="22"/>
        <end position="104"/>
    </location>
</feature>
<dbReference type="NCBIfam" id="TIGR00527">
    <property type="entry name" value="gcvH"/>
    <property type="match status" value="1"/>
</dbReference>
<comment type="cofactor">
    <cofactor evidence="3">
        <name>(R)-lipoate</name>
        <dbReference type="ChEBI" id="CHEBI:83088"/>
    </cofactor>
    <text evidence="3">Binds 1 lipoyl cofactor covalently.</text>
</comment>
<dbReference type="Gene3D" id="2.40.50.100">
    <property type="match status" value="1"/>
</dbReference>
<dbReference type="InterPro" id="IPR002930">
    <property type="entry name" value="GCV_H"/>
</dbReference>
<feature type="modified residue" description="N6-lipoyllysine" evidence="3 4">
    <location>
        <position position="63"/>
    </location>
</feature>
<dbReference type="InterPro" id="IPR017453">
    <property type="entry name" value="GCV_H_sub"/>
</dbReference>
<dbReference type="Pfam" id="PF01597">
    <property type="entry name" value="GCV_H"/>
    <property type="match status" value="1"/>
</dbReference>
<dbReference type="InterPro" id="IPR000089">
    <property type="entry name" value="Biotin_lipoyl"/>
</dbReference>
<evidence type="ECO:0000256" key="3">
    <source>
        <dbReference type="HAMAP-Rule" id="MF_00272"/>
    </source>
</evidence>
<dbReference type="HAMAP" id="MF_00272">
    <property type="entry name" value="GcvH"/>
    <property type="match status" value="1"/>
</dbReference>
<dbReference type="InterPro" id="IPR011053">
    <property type="entry name" value="Single_hybrid_motif"/>
</dbReference>
<gene>
    <name evidence="3 6" type="primary">gcvH</name>
    <name evidence="6" type="ORF">ENV67_05395</name>
</gene>
<organism evidence="6">
    <name type="scientific">candidate division WOR-3 bacterium</name>
    <dbReference type="NCBI Taxonomy" id="2052148"/>
    <lineage>
        <taxon>Bacteria</taxon>
        <taxon>Bacteria division WOR-3</taxon>
    </lineage>
</organism>